<proteinExistence type="predicted"/>
<evidence type="ECO:0000313" key="2">
    <source>
        <dbReference type="EMBL" id="PHX53134.1"/>
    </source>
</evidence>
<sequence length="144" mass="16341">MFLFDSPESKSNENSWSRKLDKFVKANQHELAALAWGLFLERGEESEEILGIDIAETPRFVYCKKEAVEELNRKVKSHIQEILGVLNAHKPEKEVAIVAIGAGQIKLILFEPKPEPPICFEEAATDVDTLLARLEQQMVEYMKG</sequence>
<gene>
    <name evidence="2" type="ORF">CP500_023145</name>
</gene>
<dbReference type="EMBL" id="NXIB02000269">
    <property type="protein sequence ID" value="PHX53134.1"/>
    <property type="molecule type" value="Genomic_DNA"/>
</dbReference>
<dbReference type="InterPro" id="IPR058587">
    <property type="entry name" value="CcmS"/>
</dbReference>
<comment type="caution">
    <text evidence="2">The sequence shown here is derived from an EMBL/GenBank/DDBJ whole genome shotgun (WGS) entry which is preliminary data.</text>
</comment>
<evidence type="ECO:0000259" key="1">
    <source>
        <dbReference type="Pfam" id="PF26619"/>
    </source>
</evidence>
<dbReference type="Proteomes" id="UP000226442">
    <property type="component" value="Unassembled WGS sequence"/>
</dbReference>
<reference evidence="2" key="1">
    <citation type="submission" date="2017-10" db="EMBL/GenBank/DDBJ databases">
        <title>Draft genome sequence of the planktic cyanobacteria Tychonema bourrellyi isolated from alpine lentic freshwater.</title>
        <authorList>
            <person name="Tett A."/>
            <person name="Armanini F."/>
            <person name="Asnicar F."/>
            <person name="Boscaini A."/>
            <person name="Pasolli E."/>
            <person name="Zolfo M."/>
            <person name="Donati C."/>
            <person name="Salmaso N."/>
            <person name="Segata N."/>
        </authorList>
    </citation>
    <scope>NUCLEOTIDE SEQUENCE</scope>
    <source>
        <strain evidence="2">FEM_GT703</strain>
    </source>
</reference>
<protein>
    <recommendedName>
        <fullName evidence="1">Chaperone protein CcmS domain-containing protein</fullName>
    </recommendedName>
</protein>
<evidence type="ECO:0000313" key="3">
    <source>
        <dbReference type="Proteomes" id="UP000226442"/>
    </source>
</evidence>
<keyword evidence="3" id="KW-1185">Reference proteome</keyword>
<dbReference type="OrthoDB" id="454938at2"/>
<accession>A0A2G4EUC7</accession>
<dbReference type="RefSeq" id="WP_096828321.1">
    <property type="nucleotide sequence ID" value="NZ_NXIB02000269.1"/>
</dbReference>
<dbReference type="Pfam" id="PF26619">
    <property type="entry name" value="CcmS"/>
    <property type="match status" value="1"/>
</dbReference>
<organism evidence="2 3">
    <name type="scientific">Tychonema bourrellyi FEM_GT703</name>
    <dbReference type="NCBI Taxonomy" id="2040638"/>
    <lineage>
        <taxon>Bacteria</taxon>
        <taxon>Bacillati</taxon>
        <taxon>Cyanobacteriota</taxon>
        <taxon>Cyanophyceae</taxon>
        <taxon>Oscillatoriophycideae</taxon>
        <taxon>Oscillatoriales</taxon>
        <taxon>Microcoleaceae</taxon>
        <taxon>Tychonema</taxon>
    </lineage>
</organism>
<name>A0A2G4EUC7_9CYAN</name>
<feature type="domain" description="Chaperone protein CcmS" evidence="1">
    <location>
        <begin position="4"/>
        <end position="141"/>
    </location>
</feature>
<dbReference type="AlphaFoldDB" id="A0A2G4EUC7"/>